<dbReference type="VEuPathDB" id="VectorBase:ADIR014373"/>
<sequence>MSIGERGGESSEDWRLMCTPILCFVLRGEIPVVWLWW</sequence>
<protein>
    <submittedName>
        <fullName evidence="1">Uncharacterized protein</fullName>
    </submittedName>
</protein>
<organism evidence="1 2">
    <name type="scientific">Anopheles dirus</name>
    <dbReference type="NCBI Taxonomy" id="7168"/>
    <lineage>
        <taxon>Eukaryota</taxon>
        <taxon>Metazoa</taxon>
        <taxon>Ecdysozoa</taxon>
        <taxon>Arthropoda</taxon>
        <taxon>Hexapoda</taxon>
        <taxon>Insecta</taxon>
        <taxon>Pterygota</taxon>
        <taxon>Neoptera</taxon>
        <taxon>Endopterygota</taxon>
        <taxon>Diptera</taxon>
        <taxon>Nematocera</taxon>
        <taxon>Culicoidea</taxon>
        <taxon>Culicidae</taxon>
        <taxon>Anophelinae</taxon>
        <taxon>Anopheles</taxon>
    </lineage>
</organism>
<evidence type="ECO:0000313" key="2">
    <source>
        <dbReference type="Proteomes" id="UP000075884"/>
    </source>
</evidence>
<dbReference type="EnsemblMetazoa" id="ADIR014373-RA">
    <property type="protein sequence ID" value="ADIR014373-PA"/>
    <property type="gene ID" value="ADIR014373"/>
</dbReference>
<proteinExistence type="predicted"/>
<reference evidence="2" key="1">
    <citation type="submission" date="2013-03" db="EMBL/GenBank/DDBJ databases">
        <title>The Genome Sequence of Anopheles dirus WRAIR2.</title>
        <authorList>
            <consortium name="The Broad Institute Genomics Platform"/>
            <person name="Neafsey D.E."/>
            <person name="Walton C."/>
            <person name="Walker B."/>
            <person name="Young S.K."/>
            <person name="Zeng Q."/>
            <person name="Gargeya S."/>
            <person name="Fitzgerald M."/>
            <person name="Haas B."/>
            <person name="Abouelleil A."/>
            <person name="Allen A.W."/>
            <person name="Alvarado L."/>
            <person name="Arachchi H.M."/>
            <person name="Berlin A.M."/>
            <person name="Chapman S.B."/>
            <person name="Gainer-Dewar J."/>
            <person name="Goldberg J."/>
            <person name="Griggs A."/>
            <person name="Gujja S."/>
            <person name="Hansen M."/>
            <person name="Howarth C."/>
            <person name="Imamovic A."/>
            <person name="Ireland A."/>
            <person name="Larimer J."/>
            <person name="McCowan C."/>
            <person name="Murphy C."/>
            <person name="Pearson M."/>
            <person name="Poon T.W."/>
            <person name="Priest M."/>
            <person name="Roberts A."/>
            <person name="Saif S."/>
            <person name="Shea T."/>
            <person name="Sisk P."/>
            <person name="Sykes S."/>
            <person name="Wortman J."/>
            <person name="Nusbaum C."/>
            <person name="Birren B."/>
        </authorList>
    </citation>
    <scope>NUCLEOTIDE SEQUENCE [LARGE SCALE GENOMIC DNA]</scope>
    <source>
        <strain evidence="2">WRAIR2</strain>
    </source>
</reference>
<dbReference type="Proteomes" id="UP000075884">
    <property type="component" value="Unassembled WGS sequence"/>
</dbReference>
<keyword evidence="2" id="KW-1185">Reference proteome</keyword>
<reference evidence="1" key="2">
    <citation type="submission" date="2020-05" db="UniProtKB">
        <authorList>
            <consortium name="EnsemblMetazoa"/>
        </authorList>
    </citation>
    <scope>IDENTIFICATION</scope>
    <source>
        <strain evidence="1">WRAIR2</strain>
    </source>
</reference>
<accession>A0A182NWX0</accession>
<evidence type="ECO:0000313" key="1">
    <source>
        <dbReference type="EnsemblMetazoa" id="ADIR014373-PA"/>
    </source>
</evidence>
<dbReference type="AlphaFoldDB" id="A0A182NWX0"/>
<name>A0A182NWX0_9DIPT</name>